<feature type="compositionally biased region" description="Polar residues" evidence="1">
    <location>
        <begin position="482"/>
        <end position="500"/>
    </location>
</feature>
<organism evidence="2 3">
    <name type="scientific">Pachysolen tannophilus NRRL Y-2460</name>
    <dbReference type="NCBI Taxonomy" id="669874"/>
    <lineage>
        <taxon>Eukaryota</taxon>
        <taxon>Fungi</taxon>
        <taxon>Dikarya</taxon>
        <taxon>Ascomycota</taxon>
        <taxon>Saccharomycotina</taxon>
        <taxon>Pichiomycetes</taxon>
        <taxon>Pachysolenaceae</taxon>
        <taxon>Pachysolen</taxon>
    </lineage>
</organism>
<evidence type="ECO:0000256" key="1">
    <source>
        <dbReference type="SAM" id="MobiDB-lite"/>
    </source>
</evidence>
<feature type="compositionally biased region" description="Low complexity" evidence="1">
    <location>
        <begin position="501"/>
        <end position="510"/>
    </location>
</feature>
<feature type="region of interest" description="Disordered" evidence="1">
    <location>
        <begin position="30"/>
        <end position="54"/>
    </location>
</feature>
<feature type="compositionally biased region" description="Low complexity" evidence="1">
    <location>
        <begin position="366"/>
        <end position="383"/>
    </location>
</feature>
<protein>
    <submittedName>
        <fullName evidence="2">Uncharacterized protein</fullName>
    </submittedName>
</protein>
<keyword evidence="3" id="KW-1185">Reference proteome</keyword>
<dbReference type="AlphaFoldDB" id="A0A1E4TVI3"/>
<feature type="region of interest" description="Disordered" evidence="1">
    <location>
        <begin position="352"/>
        <end position="387"/>
    </location>
</feature>
<feature type="region of interest" description="Disordered" evidence="1">
    <location>
        <begin position="112"/>
        <end position="186"/>
    </location>
</feature>
<evidence type="ECO:0000313" key="2">
    <source>
        <dbReference type="EMBL" id="ODV95793.1"/>
    </source>
</evidence>
<reference evidence="3" key="1">
    <citation type="submission" date="2016-05" db="EMBL/GenBank/DDBJ databases">
        <title>Comparative genomics of biotechnologically important yeasts.</title>
        <authorList>
            <consortium name="DOE Joint Genome Institute"/>
            <person name="Riley R."/>
            <person name="Haridas S."/>
            <person name="Wolfe K.H."/>
            <person name="Lopes M.R."/>
            <person name="Hittinger C.T."/>
            <person name="Goker M."/>
            <person name="Salamov A."/>
            <person name="Wisecaver J."/>
            <person name="Long T.M."/>
            <person name="Aerts A.L."/>
            <person name="Barry K."/>
            <person name="Choi C."/>
            <person name="Clum A."/>
            <person name="Coughlan A.Y."/>
            <person name="Deshpande S."/>
            <person name="Douglass A.P."/>
            <person name="Hanson S.J."/>
            <person name="Klenk H.-P."/>
            <person name="Labutti K."/>
            <person name="Lapidus A."/>
            <person name="Lindquist E."/>
            <person name="Lipzen A."/>
            <person name="Meier-Kolthoff J.P."/>
            <person name="Ohm R.A."/>
            <person name="Otillar R.P."/>
            <person name="Pangilinan J."/>
            <person name="Peng Y."/>
            <person name="Rokas A."/>
            <person name="Rosa C.A."/>
            <person name="Scheuner C."/>
            <person name="Sibirny A.A."/>
            <person name="Slot J.C."/>
            <person name="Stielow J.B."/>
            <person name="Sun H."/>
            <person name="Kurtzman C.P."/>
            <person name="Blackwell M."/>
            <person name="Grigoriev I.V."/>
            <person name="Jeffries T.W."/>
        </authorList>
    </citation>
    <scope>NUCLEOTIDE SEQUENCE [LARGE SCALE GENOMIC DNA]</scope>
    <source>
        <strain evidence="3">NRRL Y-2460</strain>
    </source>
</reference>
<accession>A0A1E4TVI3</accession>
<gene>
    <name evidence="2" type="ORF">PACTADRAFT_15987</name>
</gene>
<name>A0A1E4TVI3_PACTA</name>
<feature type="compositionally biased region" description="Low complexity" evidence="1">
    <location>
        <begin position="155"/>
        <end position="186"/>
    </location>
</feature>
<proteinExistence type="predicted"/>
<feature type="compositionally biased region" description="Low complexity" evidence="1">
    <location>
        <begin position="129"/>
        <end position="146"/>
    </location>
</feature>
<sequence length="571" mass="63152">MTTSSDAPNVLKNTNFYFHSPAAASSAAVLKNGSPNTSSPLMRVSPDGKKRKNSISKVLQSGLKDKRIINQKLSLNNNNNINNNNEIELKYKRMLPPASTTVQKLADITLNDEKNNKKRRLSNNHTKVSSSIKPILPTSLSSSSPSRLRNDSLNPSILLSSPIVSVQQQQQQQQQHQQQQESMMMMKQQCNNQSFPQMNSPLTPSSHFSSIIQSSPLYASYYLNQENLTTGNSMMTPSSAKRIYNFNETPVQLSLNSSKNIEDLMDRDSNLNSQDKNSINNTSSIAVMDIIAQNIAKKNTGAGYSSSLVQPRCFSSNNVLSKSPLPAFPSSSPVRPKANSLLQASPFQKSFSTSNLPIGNKRLQKSNTSNNSINNNNNNNDNNTKPVNISTERCLKLALKIDKEGKAIVEEEESNQIEQQILRDSSSNLTIKPSLILNNAILAYNRDVVDHYQNQAQYRNNMALSSAGEMPLMESSSYSSSPATLSNRSSTISSTANTLRSSSALPSSSSNNTTDVETDYISTTNNLKRMFYDNEHFYKGISEYEEGNSLFEDSENDARNALMRAFKTNSV</sequence>
<dbReference type="Proteomes" id="UP000094236">
    <property type="component" value="Unassembled WGS sequence"/>
</dbReference>
<evidence type="ECO:0000313" key="3">
    <source>
        <dbReference type="Proteomes" id="UP000094236"/>
    </source>
</evidence>
<dbReference type="EMBL" id="KV454013">
    <property type="protein sequence ID" value="ODV95793.1"/>
    <property type="molecule type" value="Genomic_DNA"/>
</dbReference>
<feature type="region of interest" description="Disordered" evidence="1">
    <location>
        <begin position="472"/>
        <end position="517"/>
    </location>
</feature>